<dbReference type="STRING" id="935700.jaqu_00390"/>
<comment type="catalytic activity">
    <reaction evidence="9">
        <text>Hydrolysis of terminal, non-reducing beta-D-glucosyl residues with release of beta-D-glucose.</text>
        <dbReference type="EC" id="3.2.1.21"/>
    </reaction>
</comment>
<evidence type="ECO:0000313" key="11">
    <source>
        <dbReference type="Proteomes" id="UP000032232"/>
    </source>
</evidence>
<dbReference type="PATRIC" id="fig|935700.4.peg.42"/>
<dbReference type="PANTHER" id="PTHR10353">
    <property type="entry name" value="GLYCOSYL HYDROLASE"/>
    <property type="match status" value="1"/>
</dbReference>
<feature type="binding site" evidence="8">
    <location>
        <position position="298"/>
    </location>
    <ligand>
        <name>substrate</name>
    </ligand>
</feature>
<feature type="active site" description="Nucleophile" evidence="7">
    <location>
        <position position="355"/>
    </location>
</feature>
<dbReference type="InterPro" id="IPR017853">
    <property type="entry name" value="GH"/>
</dbReference>
<dbReference type="PANTHER" id="PTHR10353:SF36">
    <property type="entry name" value="LP05116P"/>
    <property type="match status" value="1"/>
</dbReference>
<gene>
    <name evidence="10" type="primary">bglA</name>
    <name evidence="10" type="ORF">jaqu_00390</name>
</gene>
<feature type="binding site" evidence="8">
    <location>
        <position position="27"/>
    </location>
    <ligand>
        <name>substrate</name>
    </ligand>
</feature>
<dbReference type="GO" id="GO:0005829">
    <property type="term" value="C:cytosol"/>
    <property type="evidence" value="ECO:0007669"/>
    <property type="project" value="TreeGrafter"/>
</dbReference>
<comment type="caution">
    <text evidence="10">The sequence shown here is derived from an EMBL/GenBank/DDBJ whole genome shotgun (WGS) entry which is preliminary data.</text>
</comment>
<keyword evidence="4" id="KW-0119">Carbohydrate metabolism</keyword>
<keyword evidence="5 9" id="KW-0326">Glycosidase</keyword>
<evidence type="ECO:0000313" key="10">
    <source>
        <dbReference type="EMBL" id="KIT18176.1"/>
    </source>
</evidence>
<dbReference type="EMBL" id="JYFE01000002">
    <property type="protein sequence ID" value="KIT18176.1"/>
    <property type="molecule type" value="Genomic_DNA"/>
</dbReference>
<dbReference type="NCBIfam" id="TIGR03356">
    <property type="entry name" value="BGL"/>
    <property type="match status" value="1"/>
</dbReference>
<organism evidence="10 11">
    <name type="scientific">Jannaschia aquimarina</name>
    <dbReference type="NCBI Taxonomy" id="935700"/>
    <lineage>
        <taxon>Bacteria</taxon>
        <taxon>Pseudomonadati</taxon>
        <taxon>Pseudomonadota</taxon>
        <taxon>Alphaproteobacteria</taxon>
        <taxon>Rhodobacterales</taxon>
        <taxon>Roseobacteraceae</taxon>
        <taxon>Jannaschia</taxon>
    </lineage>
</organism>
<dbReference type="GO" id="GO:0008422">
    <property type="term" value="F:beta-glucosidase activity"/>
    <property type="evidence" value="ECO:0007669"/>
    <property type="project" value="UniProtKB-EC"/>
</dbReference>
<feature type="binding site" evidence="8">
    <location>
        <begin position="405"/>
        <end position="406"/>
    </location>
    <ligand>
        <name>substrate</name>
    </ligand>
</feature>
<dbReference type="InterPro" id="IPR001360">
    <property type="entry name" value="Glyco_hydro_1"/>
</dbReference>
<dbReference type="Proteomes" id="UP000032232">
    <property type="component" value="Unassembled WGS sequence"/>
</dbReference>
<evidence type="ECO:0000256" key="8">
    <source>
        <dbReference type="PIRSR" id="PIRSR617736-2"/>
    </source>
</evidence>
<feature type="binding site" evidence="8">
    <location>
        <position position="170"/>
    </location>
    <ligand>
        <name>substrate</name>
    </ligand>
</feature>
<accession>A0A0D1EMG8</accession>
<dbReference type="AlphaFoldDB" id="A0A0D1EMG8"/>
<dbReference type="Pfam" id="PF00232">
    <property type="entry name" value="Glyco_hydro_1"/>
    <property type="match status" value="1"/>
</dbReference>
<dbReference type="FunFam" id="3.20.20.80:FF:000004">
    <property type="entry name" value="Beta-glucosidase 6-phospho-beta-glucosidase"/>
    <property type="match status" value="1"/>
</dbReference>
<dbReference type="SUPFAM" id="SSF51445">
    <property type="entry name" value="(Trans)glycosidases"/>
    <property type="match status" value="1"/>
</dbReference>
<evidence type="ECO:0000256" key="2">
    <source>
        <dbReference type="ARBA" id="ARBA00022801"/>
    </source>
</evidence>
<proteinExistence type="inferred from homology"/>
<comment type="similarity">
    <text evidence="1 9">Belongs to the glycosyl hydrolase 1 family.</text>
</comment>
<feature type="binding site" evidence="8">
    <location>
        <position position="398"/>
    </location>
    <ligand>
        <name>substrate</name>
    </ligand>
</feature>
<evidence type="ECO:0000256" key="7">
    <source>
        <dbReference type="PIRSR" id="PIRSR617736-1"/>
    </source>
</evidence>
<feature type="binding site" evidence="8">
    <location>
        <position position="126"/>
    </location>
    <ligand>
        <name>substrate</name>
    </ligand>
</feature>
<feature type="active site" description="Proton donor" evidence="7">
    <location>
        <position position="171"/>
    </location>
</feature>
<dbReference type="RefSeq" id="WP_043916911.1">
    <property type="nucleotide sequence ID" value="NZ_FZPF01000015.1"/>
</dbReference>
<evidence type="ECO:0000256" key="5">
    <source>
        <dbReference type="ARBA" id="ARBA00023295"/>
    </source>
</evidence>
<keyword evidence="2 9" id="KW-0378">Hydrolase</keyword>
<reference evidence="10 11" key="1">
    <citation type="submission" date="2015-02" db="EMBL/GenBank/DDBJ databases">
        <title>Genome Sequence of Jannaschia aquimarina DSM28248, a member of the Roseobacter clade.</title>
        <authorList>
            <person name="Voget S."/>
            <person name="Daniel R."/>
        </authorList>
    </citation>
    <scope>NUCLEOTIDE SEQUENCE [LARGE SCALE GENOMIC DNA]</scope>
    <source>
        <strain evidence="10 11">GSW-M26</strain>
    </source>
</reference>
<dbReference type="EC" id="3.2.1.21" evidence="9"/>
<evidence type="ECO:0000256" key="6">
    <source>
        <dbReference type="ARBA" id="ARBA00023326"/>
    </source>
</evidence>
<evidence type="ECO:0000256" key="9">
    <source>
        <dbReference type="RuleBase" id="RU361175"/>
    </source>
</evidence>
<name>A0A0D1EMG8_9RHOB</name>
<dbReference type="OrthoDB" id="9765195at2"/>
<dbReference type="InterPro" id="IPR017736">
    <property type="entry name" value="Glyco_hydro_1_beta-glucosidase"/>
</dbReference>
<protein>
    <recommendedName>
        <fullName evidence="9">Beta-glucosidase</fullName>
        <ecNumber evidence="9">3.2.1.21</ecNumber>
    </recommendedName>
</protein>
<evidence type="ECO:0000256" key="3">
    <source>
        <dbReference type="ARBA" id="ARBA00023001"/>
    </source>
</evidence>
<keyword evidence="11" id="KW-1185">Reference proteome</keyword>
<dbReference type="Gene3D" id="3.20.20.80">
    <property type="entry name" value="Glycosidases"/>
    <property type="match status" value="1"/>
</dbReference>
<dbReference type="PRINTS" id="PR00131">
    <property type="entry name" value="GLHYDRLASE1"/>
</dbReference>
<keyword evidence="6" id="KW-0624">Polysaccharide degradation</keyword>
<sequence length="442" mass="49384">MTDIDLALTRRDFPPGFLFATATSAYQIEGHSFGGAGRTHWDDFAATPGKVVRGENGAVACDHYHRWPEDLDLIAEAGLDAYRFSISWARVMPDGLTANPEGLDFYDQLLDGMLSRGIKPIATLYHWELPSTLAKRGGWTSRETPERFADFTDAVAARFGDRLHAVAPINEPWCVGWLSHFLGHHAPGLTDLRAAVRAMHHVALAHGLSVQRLRAAGVANVGATNNFEYSLPASETEADQAAARLYDGIYNRWFVQAMTQATYPDDVLEGFAPHMPERWQDDMATIAQPLDWFGINYYTCKRIAQGPGAWPDLRERNGPLPKTQMEWEINPDGLAHFLHWLPAEYTGETPLIVTENGMANPDRPDRADTERIAYLNAHLEVCRKAIADGVPLRGYTIWSLLDNYEWALGYEKRFGLVHVDFESLLRTPKASYHALARALTPG</sequence>
<keyword evidence="3" id="KW-0136">Cellulose degradation</keyword>
<evidence type="ECO:0000256" key="1">
    <source>
        <dbReference type="ARBA" id="ARBA00010838"/>
    </source>
</evidence>
<evidence type="ECO:0000256" key="4">
    <source>
        <dbReference type="ARBA" id="ARBA00023277"/>
    </source>
</evidence>
<dbReference type="GO" id="GO:0030245">
    <property type="term" value="P:cellulose catabolic process"/>
    <property type="evidence" value="ECO:0007669"/>
    <property type="project" value="UniProtKB-KW"/>
</dbReference>